<dbReference type="RefSeq" id="WP_189548165.1">
    <property type="nucleotide sequence ID" value="NZ_BMTF01000050.1"/>
</dbReference>
<organism evidence="3 4">
    <name type="scientific">Streptomyces gelaticus</name>
    <dbReference type="NCBI Taxonomy" id="285446"/>
    <lineage>
        <taxon>Bacteria</taxon>
        <taxon>Bacillati</taxon>
        <taxon>Actinomycetota</taxon>
        <taxon>Actinomycetes</taxon>
        <taxon>Kitasatosporales</taxon>
        <taxon>Streptomycetaceae</taxon>
        <taxon>Streptomyces</taxon>
    </lineage>
</organism>
<name>A0ABQ2WB64_9ACTN</name>
<sequence>MTRIQTLTGGQRALLIGAVGLVIVVLVAGVLSLTSSDSDKAQTAQQNLKPFREAVDGLANAPGLHYKDTSTLGITQNEISVTASGSQFGTTSSGRNDHGRDVLRIGGKTFTRWQVDPAPRKNVEAGKKAPPSEWIVGLDDGSKLMDEALARTMAPPKLAAVLDKALNDLEKSPPPANKPRHPGRSH</sequence>
<dbReference type="Proteomes" id="UP000660675">
    <property type="component" value="Unassembled WGS sequence"/>
</dbReference>
<keyword evidence="2" id="KW-1133">Transmembrane helix</keyword>
<reference evidence="4" key="1">
    <citation type="journal article" date="2019" name="Int. J. Syst. Evol. Microbiol.">
        <title>The Global Catalogue of Microorganisms (GCM) 10K type strain sequencing project: providing services to taxonomists for standard genome sequencing and annotation.</title>
        <authorList>
            <consortium name="The Broad Institute Genomics Platform"/>
            <consortium name="The Broad Institute Genome Sequencing Center for Infectious Disease"/>
            <person name="Wu L."/>
            <person name="Ma J."/>
        </authorList>
    </citation>
    <scope>NUCLEOTIDE SEQUENCE [LARGE SCALE GENOMIC DNA]</scope>
    <source>
        <strain evidence="4">JCM 4376</strain>
    </source>
</reference>
<keyword evidence="2" id="KW-0812">Transmembrane</keyword>
<gene>
    <name evidence="3" type="ORF">GCM10015535_68690</name>
</gene>
<evidence type="ECO:0008006" key="5">
    <source>
        <dbReference type="Google" id="ProtNLM"/>
    </source>
</evidence>
<feature type="region of interest" description="Disordered" evidence="1">
    <location>
        <begin position="164"/>
        <end position="186"/>
    </location>
</feature>
<evidence type="ECO:0000313" key="4">
    <source>
        <dbReference type="Proteomes" id="UP000660675"/>
    </source>
</evidence>
<accession>A0ABQ2WB64</accession>
<protein>
    <recommendedName>
        <fullName evidence="5">Penicillin-binding protein</fullName>
    </recommendedName>
</protein>
<proteinExistence type="predicted"/>
<dbReference type="EMBL" id="BMTF01000050">
    <property type="protein sequence ID" value="GGV97399.1"/>
    <property type="molecule type" value="Genomic_DNA"/>
</dbReference>
<comment type="caution">
    <text evidence="3">The sequence shown here is derived from an EMBL/GenBank/DDBJ whole genome shotgun (WGS) entry which is preliminary data.</text>
</comment>
<keyword evidence="4" id="KW-1185">Reference proteome</keyword>
<feature type="transmembrane region" description="Helical" evidence="2">
    <location>
        <begin position="12"/>
        <end position="33"/>
    </location>
</feature>
<evidence type="ECO:0000313" key="3">
    <source>
        <dbReference type="EMBL" id="GGV97399.1"/>
    </source>
</evidence>
<evidence type="ECO:0000256" key="2">
    <source>
        <dbReference type="SAM" id="Phobius"/>
    </source>
</evidence>
<keyword evidence="2" id="KW-0472">Membrane</keyword>
<evidence type="ECO:0000256" key="1">
    <source>
        <dbReference type="SAM" id="MobiDB-lite"/>
    </source>
</evidence>